<dbReference type="AlphaFoldDB" id="A0AAV2YQN0"/>
<dbReference type="Proteomes" id="UP001146120">
    <property type="component" value="Unassembled WGS sequence"/>
</dbReference>
<dbReference type="Gene3D" id="3.40.33.10">
    <property type="entry name" value="CAP"/>
    <property type="match status" value="1"/>
</dbReference>
<dbReference type="EMBL" id="DAKRPA010000150">
    <property type="protein sequence ID" value="DAZ96977.1"/>
    <property type="molecule type" value="Genomic_DNA"/>
</dbReference>
<gene>
    <name evidence="2" type="ORF">N0F65_012109</name>
</gene>
<dbReference type="PRINTS" id="PR00838">
    <property type="entry name" value="V5ALLERGEN"/>
</dbReference>
<feature type="domain" description="SCP" evidence="1">
    <location>
        <begin position="31"/>
        <end position="160"/>
    </location>
</feature>
<name>A0AAV2YQN0_9STRA</name>
<accession>A0AAV2YQN0</accession>
<dbReference type="Pfam" id="PF00188">
    <property type="entry name" value="CAP"/>
    <property type="match status" value="1"/>
</dbReference>
<protein>
    <recommendedName>
        <fullName evidence="1">SCP domain-containing protein</fullName>
    </recommendedName>
</protein>
<keyword evidence="3" id="KW-1185">Reference proteome</keyword>
<dbReference type="InterPro" id="IPR002413">
    <property type="entry name" value="V5_allergen-like"/>
</dbReference>
<reference evidence="2" key="1">
    <citation type="submission" date="2022-11" db="EMBL/GenBank/DDBJ databases">
        <authorList>
            <person name="Morgan W.R."/>
            <person name="Tartar A."/>
        </authorList>
    </citation>
    <scope>NUCLEOTIDE SEQUENCE</scope>
    <source>
        <strain evidence="2">ARSEF 373</strain>
    </source>
</reference>
<evidence type="ECO:0000259" key="1">
    <source>
        <dbReference type="SMART" id="SM00198"/>
    </source>
</evidence>
<evidence type="ECO:0000313" key="3">
    <source>
        <dbReference type="Proteomes" id="UP001146120"/>
    </source>
</evidence>
<proteinExistence type="predicted"/>
<comment type="caution">
    <text evidence="2">The sequence shown here is derived from an EMBL/GenBank/DDBJ whole genome shotgun (WGS) entry which is preliminary data.</text>
</comment>
<dbReference type="PANTHER" id="PTHR10334">
    <property type="entry name" value="CYSTEINE-RICH SECRETORY PROTEIN-RELATED"/>
    <property type="match status" value="1"/>
</dbReference>
<sequence length="164" mass="17807">MSMQTLSNSTLSMTAPMTIPSLQESGNSGGVDAAACLAAHNKVRQAVGVPPLKWDDALAAKGAQWAQHMEDQGFFAHNTPGKSDPQMNNLYSGTDCLAAVNAFESEKSKFPADRIVRAETYMQYGHYSMMVWKTTTRVGCGRGKTKNLACYYEEPGNMIGKPAY</sequence>
<dbReference type="InterPro" id="IPR035940">
    <property type="entry name" value="CAP_sf"/>
</dbReference>
<reference evidence="2" key="2">
    <citation type="journal article" date="2023" name="Microbiol Resour">
        <title>Decontamination and Annotation of the Draft Genome Sequence of the Oomycete Lagenidium giganteum ARSEF 373.</title>
        <authorList>
            <person name="Morgan W.R."/>
            <person name="Tartar A."/>
        </authorList>
    </citation>
    <scope>NUCLEOTIDE SEQUENCE</scope>
    <source>
        <strain evidence="2">ARSEF 373</strain>
    </source>
</reference>
<dbReference type="SUPFAM" id="SSF55797">
    <property type="entry name" value="PR-1-like"/>
    <property type="match status" value="1"/>
</dbReference>
<dbReference type="PRINTS" id="PR00837">
    <property type="entry name" value="V5TPXLIKE"/>
</dbReference>
<dbReference type="SMART" id="SM00198">
    <property type="entry name" value="SCP"/>
    <property type="match status" value="1"/>
</dbReference>
<dbReference type="InterPro" id="IPR014044">
    <property type="entry name" value="CAP_dom"/>
</dbReference>
<dbReference type="InterPro" id="IPR001283">
    <property type="entry name" value="CRISP-related"/>
</dbReference>
<evidence type="ECO:0000313" key="2">
    <source>
        <dbReference type="EMBL" id="DAZ96977.1"/>
    </source>
</evidence>
<organism evidence="2 3">
    <name type="scientific">Lagenidium giganteum</name>
    <dbReference type="NCBI Taxonomy" id="4803"/>
    <lineage>
        <taxon>Eukaryota</taxon>
        <taxon>Sar</taxon>
        <taxon>Stramenopiles</taxon>
        <taxon>Oomycota</taxon>
        <taxon>Peronosporomycetes</taxon>
        <taxon>Pythiales</taxon>
        <taxon>Pythiaceae</taxon>
    </lineage>
</organism>